<dbReference type="EMBL" id="CP051680">
    <property type="protein sequence ID" value="QJD84387.1"/>
    <property type="molecule type" value="Genomic_DNA"/>
</dbReference>
<sequence>MATIKFDSTTYTFAELERKYRNFFAPAFDISVDGQSFVLKQIAVSALTVNTTMEPKSDSFQFRIENAYDAVARQFKWLGSLIDVGKTIEIKMGYTDKLELVFDGIITGFTVDYPSEGQPTISVQGMDRSCLMMRSITSNLWKQKKVSDVVKEIGGKYSLQLKVDDTLTPKPAIEQMRKSDFHFLRDLAEETNHDFFIVGQKLYFRKMNPSASPVITLMYGKNLKSYSAVVDISKQVSKLIYRGTDPQTWESFEATASGVNKIGTNGRTGQDIMTALSSNTIETVYSNASSQAEAQEMADSMLNERAMELVRGEGECLGLPEIRAGRHIKVDGLGAQFNQPYVLSSVTHTINSQGFVTKFEVEGNAI</sequence>
<name>A0A7Z2VJV2_9BACL</name>
<feature type="domain" description="YqbQ/XkdQ" evidence="1">
    <location>
        <begin position="82"/>
        <end position="359"/>
    </location>
</feature>
<dbReference type="SUPFAM" id="SSF69279">
    <property type="entry name" value="Phage tail proteins"/>
    <property type="match status" value="1"/>
</dbReference>
<gene>
    <name evidence="2" type="ORF">HH215_15180</name>
</gene>
<dbReference type="InterPro" id="IPR056937">
    <property type="entry name" value="YqbQ/XkdQ"/>
</dbReference>
<evidence type="ECO:0000313" key="3">
    <source>
        <dbReference type="Proteomes" id="UP000502248"/>
    </source>
</evidence>
<dbReference type="Proteomes" id="UP000502248">
    <property type="component" value="Chromosome"/>
</dbReference>
<dbReference type="RefSeq" id="WP_169280671.1">
    <property type="nucleotide sequence ID" value="NZ_CP051680.1"/>
</dbReference>
<dbReference type="KEGG" id="cheb:HH215_15180"/>
<keyword evidence="3" id="KW-1185">Reference proteome</keyword>
<dbReference type="AlphaFoldDB" id="A0A7Z2VJV2"/>
<protein>
    <submittedName>
        <fullName evidence="2">Phage late control D family protein</fullName>
    </submittedName>
</protein>
<evidence type="ECO:0000259" key="1">
    <source>
        <dbReference type="Pfam" id="PF24032"/>
    </source>
</evidence>
<reference evidence="2 3" key="1">
    <citation type="submission" date="2020-04" db="EMBL/GenBank/DDBJ databases">
        <title>Genome sequencing of novel species.</title>
        <authorList>
            <person name="Heo J."/>
            <person name="Kim S.-J."/>
            <person name="Kim J.-S."/>
            <person name="Hong S.-B."/>
            <person name="Kwon S.-W."/>
        </authorList>
    </citation>
    <scope>NUCLEOTIDE SEQUENCE [LARGE SCALE GENOMIC DNA]</scope>
    <source>
        <strain evidence="2 3">MFER-1</strain>
    </source>
</reference>
<evidence type="ECO:0000313" key="2">
    <source>
        <dbReference type="EMBL" id="QJD84387.1"/>
    </source>
</evidence>
<accession>A0A7Z2VJV2</accession>
<dbReference type="Pfam" id="PF24032">
    <property type="entry name" value="YQBQ"/>
    <property type="match status" value="1"/>
</dbReference>
<proteinExistence type="predicted"/>
<organism evidence="2 3">
    <name type="scientific">Cohnella herbarum</name>
    <dbReference type="NCBI Taxonomy" id="2728023"/>
    <lineage>
        <taxon>Bacteria</taxon>
        <taxon>Bacillati</taxon>
        <taxon>Bacillota</taxon>
        <taxon>Bacilli</taxon>
        <taxon>Bacillales</taxon>
        <taxon>Paenibacillaceae</taxon>
        <taxon>Cohnella</taxon>
    </lineage>
</organism>